<dbReference type="AlphaFoldDB" id="A0A9P9DKD2"/>
<dbReference type="OrthoDB" id="4778343at2759"/>
<protein>
    <submittedName>
        <fullName evidence="2">Uncharacterized protein</fullName>
    </submittedName>
</protein>
<keyword evidence="3" id="KW-1185">Reference proteome</keyword>
<feature type="compositionally biased region" description="Polar residues" evidence="1">
    <location>
        <begin position="41"/>
        <end position="64"/>
    </location>
</feature>
<feature type="region of interest" description="Disordered" evidence="1">
    <location>
        <begin position="1"/>
        <end position="80"/>
    </location>
</feature>
<comment type="caution">
    <text evidence="2">The sequence shown here is derived from an EMBL/GenBank/DDBJ whole genome shotgun (WGS) entry which is preliminary data.</text>
</comment>
<evidence type="ECO:0000313" key="3">
    <source>
        <dbReference type="Proteomes" id="UP000700596"/>
    </source>
</evidence>
<proteinExistence type="predicted"/>
<reference evidence="2" key="1">
    <citation type="journal article" date="2021" name="Nat. Commun.">
        <title>Genetic determinants of endophytism in the Arabidopsis root mycobiome.</title>
        <authorList>
            <person name="Mesny F."/>
            <person name="Miyauchi S."/>
            <person name="Thiergart T."/>
            <person name="Pickel B."/>
            <person name="Atanasova L."/>
            <person name="Karlsson M."/>
            <person name="Huettel B."/>
            <person name="Barry K.W."/>
            <person name="Haridas S."/>
            <person name="Chen C."/>
            <person name="Bauer D."/>
            <person name="Andreopoulos W."/>
            <person name="Pangilinan J."/>
            <person name="LaButti K."/>
            <person name="Riley R."/>
            <person name="Lipzen A."/>
            <person name="Clum A."/>
            <person name="Drula E."/>
            <person name="Henrissat B."/>
            <person name="Kohler A."/>
            <person name="Grigoriev I.V."/>
            <person name="Martin F.M."/>
            <person name="Hacquard S."/>
        </authorList>
    </citation>
    <scope>NUCLEOTIDE SEQUENCE</scope>
    <source>
        <strain evidence="2">MPI-CAGE-CH-0243</strain>
    </source>
</reference>
<dbReference type="EMBL" id="JAGMWT010000010">
    <property type="protein sequence ID" value="KAH7120868.1"/>
    <property type="molecule type" value="Genomic_DNA"/>
</dbReference>
<dbReference type="Proteomes" id="UP000700596">
    <property type="component" value="Unassembled WGS sequence"/>
</dbReference>
<gene>
    <name evidence="2" type="ORF">B0J11DRAFT_532809</name>
</gene>
<accession>A0A9P9DKD2</accession>
<evidence type="ECO:0000256" key="1">
    <source>
        <dbReference type="SAM" id="MobiDB-lite"/>
    </source>
</evidence>
<sequence length="138" mass="15244">MAQQGGTFGSSANRTSAQFPNPPSAPQNPDKNPINKPTPPSINEQSRTPPSPHPSSAQLISTVPTDVIVPRSTKNTSRGARNDIEEWVLVNNPEHEPETHEGAISSHFKLDLGWGSWRTTVFRWDVDVRIKGGREERE</sequence>
<name>A0A9P9DKD2_9PLEO</name>
<feature type="compositionally biased region" description="Polar residues" evidence="1">
    <location>
        <begin position="1"/>
        <end position="19"/>
    </location>
</feature>
<organism evidence="2 3">
    <name type="scientific">Dendryphion nanum</name>
    <dbReference type="NCBI Taxonomy" id="256645"/>
    <lineage>
        <taxon>Eukaryota</taxon>
        <taxon>Fungi</taxon>
        <taxon>Dikarya</taxon>
        <taxon>Ascomycota</taxon>
        <taxon>Pezizomycotina</taxon>
        <taxon>Dothideomycetes</taxon>
        <taxon>Pleosporomycetidae</taxon>
        <taxon>Pleosporales</taxon>
        <taxon>Torulaceae</taxon>
        <taxon>Dendryphion</taxon>
    </lineage>
</organism>
<evidence type="ECO:0000313" key="2">
    <source>
        <dbReference type="EMBL" id="KAH7120868.1"/>
    </source>
</evidence>